<dbReference type="InterPro" id="IPR050738">
    <property type="entry name" value="Sulfatase"/>
</dbReference>
<dbReference type="PROSITE" id="PS00149">
    <property type="entry name" value="SULFATASE_2"/>
    <property type="match status" value="1"/>
</dbReference>
<dbReference type="PROSITE" id="PS00523">
    <property type="entry name" value="SULFATASE_1"/>
    <property type="match status" value="1"/>
</dbReference>
<gene>
    <name evidence="6" type="ORF">DIT97_20985</name>
</gene>
<dbReference type="InterPro" id="IPR017850">
    <property type="entry name" value="Alkaline_phosphatase_core_sf"/>
</dbReference>
<dbReference type="Proteomes" id="UP000263642">
    <property type="component" value="Unassembled WGS sequence"/>
</dbReference>
<keyword evidence="3" id="KW-0378">Hydrolase</keyword>
<dbReference type="EMBL" id="DQAY01000128">
    <property type="protein sequence ID" value="HCO25370.1"/>
    <property type="molecule type" value="Genomic_DNA"/>
</dbReference>
<proteinExistence type="inferred from homology"/>
<protein>
    <submittedName>
        <fullName evidence="6">Arylsulfatase</fullName>
    </submittedName>
</protein>
<dbReference type="PANTHER" id="PTHR42693">
    <property type="entry name" value="ARYLSULFATASE FAMILY MEMBER"/>
    <property type="match status" value="1"/>
</dbReference>
<evidence type="ECO:0000256" key="2">
    <source>
        <dbReference type="ARBA" id="ARBA00022723"/>
    </source>
</evidence>
<dbReference type="GO" id="GO:0004065">
    <property type="term" value="F:arylsulfatase activity"/>
    <property type="evidence" value="ECO:0007669"/>
    <property type="project" value="TreeGrafter"/>
</dbReference>
<dbReference type="GO" id="GO:0046872">
    <property type="term" value="F:metal ion binding"/>
    <property type="evidence" value="ECO:0007669"/>
    <property type="project" value="UniProtKB-KW"/>
</dbReference>
<comment type="similarity">
    <text evidence="1">Belongs to the sulfatase family.</text>
</comment>
<dbReference type="PANTHER" id="PTHR42693:SF53">
    <property type="entry name" value="ENDO-4-O-SULFATASE"/>
    <property type="match status" value="1"/>
</dbReference>
<dbReference type="AlphaFoldDB" id="A0A3D3RCN0"/>
<dbReference type="SUPFAM" id="SSF53649">
    <property type="entry name" value="Alkaline phosphatase-like"/>
    <property type="match status" value="1"/>
</dbReference>
<keyword evidence="2" id="KW-0479">Metal-binding</keyword>
<dbReference type="Gene3D" id="3.40.720.10">
    <property type="entry name" value="Alkaline Phosphatase, subunit A"/>
    <property type="match status" value="1"/>
</dbReference>
<dbReference type="Gene3D" id="3.30.1120.10">
    <property type="match status" value="1"/>
</dbReference>
<evidence type="ECO:0000256" key="4">
    <source>
        <dbReference type="ARBA" id="ARBA00022837"/>
    </source>
</evidence>
<feature type="domain" description="Sulfatase N-terminal" evidence="5">
    <location>
        <begin position="33"/>
        <end position="351"/>
    </location>
</feature>
<comment type="caution">
    <text evidence="6">The sequence shown here is derived from an EMBL/GenBank/DDBJ whole genome shotgun (WGS) entry which is preliminary data.</text>
</comment>
<dbReference type="Pfam" id="PF00884">
    <property type="entry name" value="Sulfatase"/>
    <property type="match status" value="1"/>
</dbReference>
<evidence type="ECO:0000259" key="5">
    <source>
        <dbReference type="Pfam" id="PF00884"/>
    </source>
</evidence>
<dbReference type="CDD" id="cd16144">
    <property type="entry name" value="ARS_like"/>
    <property type="match status" value="1"/>
</dbReference>
<evidence type="ECO:0000256" key="1">
    <source>
        <dbReference type="ARBA" id="ARBA00008779"/>
    </source>
</evidence>
<reference evidence="6 7" key="1">
    <citation type="journal article" date="2018" name="Nat. Biotechnol.">
        <title>A standardized bacterial taxonomy based on genome phylogeny substantially revises the tree of life.</title>
        <authorList>
            <person name="Parks D.H."/>
            <person name="Chuvochina M."/>
            <person name="Waite D.W."/>
            <person name="Rinke C."/>
            <person name="Skarshewski A."/>
            <person name="Chaumeil P.A."/>
            <person name="Hugenholtz P."/>
        </authorList>
    </citation>
    <scope>NUCLEOTIDE SEQUENCE [LARGE SCALE GENOMIC DNA]</scope>
    <source>
        <strain evidence="6">UBA9375</strain>
    </source>
</reference>
<evidence type="ECO:0000256" key="3">
    <source>
        <dbReference type="ARBA" id="ARBA00022801"/>
    </source>
</evidence>
<dbReference type="InterPro" id="IPR000917">
    <property type="entry name" value="Sulfatase_N"/>
</dbReference>
<name>A0A3D3RCN0_9PLAN</name>
<sequence>MYLKSALALLLATVLLLGLPELQAVEKQQAAKPNIVVILCDDLGYGDLACYGHPVIKTPHLDQLASEGMRLTDCYASAPVCSPSRAGLLTGRTPNRLGVYDWIPEGHPMHLKRDEVTVAQLLQQAGYDTAHVGKWHCNGMFNSKEQPQPGDHGFRHWFSTQNNALPTHENPNNFVRNGKPLGEIEGFSCQIVADEGIRWLSDWREKEKPFFLHVCFHEPHERVASPPALVETYLDKSLYEDQAQYFANVANMDRAVGKLLKKLDEMKVADNTLVFFTSDNGPETLNRYGKGSRRSWGSPGVLRGMKLHIYEGGIRVPGIVRWPGKIKAGQEIATPVCSVDLLPTFCEIAGVAVPDQRPLDGASLLPLFAGNKIERTTPLFWNYYRAYSTPRVAMREGDWKVVAHWSGPEGIIPLGGNVNSVSQEIIKNAKLTKFELYNLKDDISEQHNLAWQEQKRLDTLKKKLVQKYAAVQKEGPVWDTSEYDQSRKKPMIKKTSK</sequence>
<organism evidence="6 7">
    <name type="scientific">Gimesia maris</name>
    <dbReference type="NCBI Taxonomy" id="122"/>
    <lineage>
        <taxon>Bacteria</taxon>
        <taxon>Pseudomonadati</taxon>
        <taxon>Planctomycetota</taxon>
        <taxon>Planctomycetia</taxon>
        <taxon>Planctomycetales</taxon>
        <taxon>Planctomycetaceae</taxon>
        <taxon>Gimesia</taxon>
    </lineage>
</organism>
<accession>A0A3D3RCN0</accession>
<dbReference type="InterPro" id="IPR024607">
    <property type="entry name" value="Sulfatase_CS"/>
</dbReference>
<keyword evidence="4" id="KW-0106">Calcium</keyword>
<evidence type="ECO:0000313" key="6">
    <source>
        <dbReference type="EMBL" id="HCO25370.1"/>
    </source>
</evidence>
<evidence type="ECO:0000313" key="7">
    <source>
        <dbReference type="Proteomes" id="UP000263642"/>
    </source>
</evidence>